<dbReference type="AlphaFoldDB" id="A0A6B8RL92"/>
<keyword evidence="2" id="KW-1185">Reference proteome</keyword>
<name>A0A6B8RL92_9BACL</name>
<dbReference type="EMBL" id="CP034235">
    <property type="protein sequence ID" value="QGQ97080.1"/>
    <property type="molecule type" value="Genomic_DNA"/>
</dbReference>
<dbReference type="RefSeq" id="WP_155702180.1">
    <property type="nucleotide sequence ID" value="NZ_CP034235.1"/>
</dbReference>
<organism evidence="1 2">
    <name type="scientific">Paenibacillus psychroresistens</name>
    <dbReference type="NCBI Taxonomy" id="1778678"/>
    <lineage>
        <taxon>Bacteria</taxon>
        <taxon>Bacillati</taxon>
        <taxon>Bacillota</taxon>
        <taxon>Bacilli</taxon>
        <taxon>Bacillales</taxon>
        <taxon>Paenibacillaceae</taxon>
        <taxon>Paenibacillus</taxon>
    </lineage>
</organism>
<sequence>MKKKIKIQSGNLNTDLFALLNALPEHILFHHEHNSRHPLGIYNVTFRQVMTSIKDVIIAVESLNDYDNLISGKNEQLKIAESSLIVEGDPIQRNALEALILEIKKELSDISSAGNAEVKTYTESIKGLIDSIMSFIDGAYHIIKSFYPASSVNKVIPFADRWLETIEKKLINEFKEQIKEYREHVAPIANKIKHNYAKINLLRFKTEFGMINGYFIEGVDSQGNLGSDRQIHKQFNNQDTAFSINRDLKFHLTNFYFICHHLKVVIEKIIKTKYNIQVDISGFVINDSKDYLEITKLVEGLPNLYFPDEAYKPVPVLVTNENYIEVSLPSNGANLILYGGVEIKSSLSGDGVTKSYRLQYWEPQAHK</sequence>
<reference evidence="2" key="1">
    <citation type="submission" date="2018-11" db="EMBL/GenBank/DDBJ databases">
        <title>Complete genome sequence of Paenibacillus sp. ML311-T8.</title>
        <authorList>
            <person name="Nam Y.-D."/>
            <person name="Kang J."/>
            <person name="Chung W.-H."/>
            <person name="Park Y.S."/>
        </authorList>
    </citation>
    <scope>NUCLEOTIDE SEQUENCE [LARGE SCALE GENOMIC DNA]</scope>
    <source>
        <strain evidence="2">ML311-T8</strain>
    </source>
</reference>
<protein>
    <submittedName>
        <fullName evidence="1">Uncharacterized protein</fullName>
    </submittedName>
</protein>
<evidence type="ECO:0000313" key="1">
    <source>
        <dbReference type="EMBL" id="QGQ97080.1"/>
    </source>
</evidence>
<evidence type="ECO:0000313" key="2">
    <source>
        <dbReference type="Proteomes" id="UP000426246"/>
    </source>
</evidence>
<dbReference type="OrthoDB" id="2989138at2"/>
<gene>
    <name evidence="1" type="ORF">EHS13_20400</name>
</gene>
<dbReference type="KEGG" id="ppsc:EHS13_20400"/>
<dbReference type="Proteomes" id="UP000426246">
    <property type="component" value="Chromosome"/>
</dbReference>
<proteinExistence type="predicted"/>
<accession>A0A6B8RL92</accession>